<accession>A0A6A6X6U7</accession>
<keyword evidence="1" id="KW-0677">Repeat</keyword>
<evidence type="ECO:0000256" key="3">
    <source>
        <dbReference type="PROSITE-ProRule" id="PRU00023"/>
    </source>
</evidence>
<proteinExistence type="predicted"/>
<dbReference type="PANTHER" id="PTHR24198">
    <property type="entry name" value="ANKYRIN REPEAT AND PROTEIN KINASE DOMAIN-CONTAINING PROTEIN"/>
    <property type="match status" value="1"/>
</dbReference>
<organism evidence="4 5">
    <name type="scientific">Melanomma pulvis-pyrius CBS 109.77</name>
    <dbReference type="NCBI Taxonomy" id="1314802"/>
    <lineage>
        <taxon>Eukaryota</taxon>
        <taxon>Fungi</taxon>
        <taxon>Dikarya</taxon>
        <taxon>Ascomycota</taxon>
        <taxon>Pezizomycotina</taxon>
        <taxon>Dothideomycetes</taxon>
        <taxon>Pleosporomycetidae</taxon>
        <taxon>Pleosporales</taxon>
        <taxon>Melanommataceae</taxon>
        <taxon>Melanomma</taxon>
    </lineage>
</organism>
<sequence>VKVLLEYGADATRLDNFSQSCLQLSARYGHESLGKLMLGLNPRINAGDMFGMTALHRACASGALSLIPLLLKNHADWTRRDQFLDTPLDKAVVRGQTAAVEYFLKWLRRK</sequence>
<feature type="non-terminal residue" evidence="4">
    <location>
        <position position="1"/>
    </location>
</feature>
<protein>
    <submittedName>
        <fullName evidence="4">Ankyrin repeat protein</fullName>
    </submittedName>
</protein>
<evidence type="ECO:0000313" key="4">
    <source>
        <dbReference type="EMBL" id="KAF2792052.1"/>
    </source>
</evidence>
<feature type="non-terminal residue" evidence="4">
    <location>
        <position position="110"/>
    </location>
</feature>
<dbReference type="Pfam" id="PF12796">
    <property type="entry name" value="Ank_2"/>
    <property type="match status" value="1"/>
</dbReference>
<dbReference type="InterPro" id="IPR036770">
    <property type="entry name" value="Ankyrin_rpt-contain_sf"/>
</dbReference>
<keyword evidence="2 3" id="KW-0040">ANK repeat</keyword>
<dbReference type="PANTHER" id="PTHR24198:SF165">
    <property type="entry name" value="ANKYRIN REPEAT-CONTAINING PROTEIN-RELATED"/>
    <property type="match status" value="1"/>
</dbReference>
<reference evidence="4" key="1">
    <citation type="journal article" date="2020" name="Stud. Mycol.">
        <title>101 Dothideomycetes genomes: a test case for predicting lifestyles and emergence of pathogens.</title>
        <authorList>
            <person name="Haridas S."/>
            <person name="Albert R."/>
            <person name="Binder M."/>
            <person name="Bloem J."/>
            <person name="Labutti K."/>
            <person name="Salamov A."/>
            <person name="Andreopoulos B."/>
            <person name="Baker S."/>
            <person name="Barry K."/>
            <person name="Bills G."/>
            <person name="Bluhm B."/>
            <person name="Cannon C."/>
            <person name="Castanera R."/>
            <person name="Culley D."/>
            <person name="Daum C."/>
            <person name="Ezra D."/>
            <person name="Gonzalez J."/>
            <person name="Henrissat B."/>
            <person name="Kuo A."/>
            <person name="Liang C."/>
            <person name="Lipzen A."/>
            <person name="Lutzoni F."/>
            <person name="Magnuson J."/>
            <person name="Mondo S."/>
            <person name="Nolan M."/>
            <person name="Ohm R."/>
            <person name="Pangilinan J."/>
            <person name="Park H.-J."/>
            <person name="Ramirez L."/>
            <person name="Alfaro M."/>
            <person name="Sun H."/>
            <person name="Tritt A."/>
            <person name="Yoshinaga Y."/>
            <person name="Zwiers L.-H."/>
            <person name="Turgeon B."/>
            <person name="Goodwin S."/>
            <person name="Spatafora J."/>
            <person name="Crous P."/>
            <person name="Grigoriev I."/>
        </authorList>
    </citation>
    <scope>NUCLEOTIDE SEQUENCE</scope>
    <source>
        <strain evidence="4">CBS 109.77</strain>
    </source>
</reference>
<evidence type="ECO:0000256" key="1">
    <source>
        <dbReference type="ARBA" id="ARBA00022737"/>
    </source>
</evidence>
<dbReference type="Proteomes" id="UP000799757">
    <property type="component" value="Unassembled WGS sequence"/>
</dbReference>
<name>A0A6A6X6U7_9PLEO</name>
<feature type="repeat" description="ANK" evidence="3">
    <location>
        <begin position="50"/>
        <end position="82"/>
    </location>
</feature>
<dbReference type="AlphaFoldDB" id="A0A6A6X6U7"/>
<gene>
    <name evidence="4" type="ORF">K505DRAFT_224508</name>
</gene>
<keyword evidence="5" id="KW-1185">Reference proteome</keyword>
<evidence type="ECO:0000313" key="5">
    <source>
        <dbReference type="Proteomes" id="UP000799757"/>
    </source>
</evidence>
<dbReference type="PROSITE" id="PS50088">
    <property type="entry name" value="ANK_REPEAT"/>
    <property type="match status" value="1"/>
</dbReference>
<dbReference type="GO" id="GO:0005737">
    <property type="term" value="C:cytoplasm"/>
    <property type="evidence" value="ECO:0007669"/>
    <property type="project" value="TreeGrafter"/>
</dbReference>
<dbReference type="Gene3D" id="1.25.40.20">
    <property type="entry name" value="Ankyrin repeat-containing domain"/>
    <property type="match status" value="1"/>
</dbReference>
<dbReference type="SMART" id="SM00248">
    <property type="entry name" value="ANK"/>
    <property type="match status" value="2"/>
</dbReference>
<dbReference type="OrthoDB" id="194358at2759"/>
<dbReference type="EMBL" id="MU001988">
    <property type="protein sequence ID" value="KAF2792052.1"/>
    <property type="molecule type" value="Genomic_DNA"/>
</dbReference>
<dbReference type="PROSITE" id="PS50297">
    <property type="entry name" value="ANK_REP_REGION"/>
    <property type="match status" value="1"/>
</dbReference>
<dbReference type="InterPro" id="IPR002110">
    <property type="entry name" value="Ankyrin_rpt"/>
</dbReference>
<evidence type="ECO:0000256" key="2">
    <source>
        <dbReference type="ARBA" id="ARBA00023043"/>
    </source>
</evidence>
<dbReference type="SUPFAM" id="SSF48403">
    <property type="entry name" value="Ankyrin repeat"/>
    <property type="match status" value="1"/>
</dbReference>